<gene>
    <name evidence="2" type="ORF">ACFFRE_02665</name>
</gene>
<keyword evidence="3" id="KW-1185">Reference proteome</keyword>
<dbReference type="RefSeq" id="WP_377787931.1">
    <property type="nucleotide sequence ID" value="NZ_JBHLYQ010000014.1"/>
</dbReference>
<dbReference type="SMART" id="SM01130">
    <property type="entry name" value="DHDPS"/>
    <property type="match status" value="1"/>
</dbReference>
<name>A0ABV6C054_9ACTN</name>
<comment type="caution">
    <text evidence="2">The sequence shown here is derived from an EMBL/GenBank/DDBJ whole genome shotgun (WGS) entry which is preliminary data.</text>
</comment>
<sequence length="342" mass="37685">MAAGAKVPPSDMKAWAQEEWRGVCNVIIPSFTEGARGLNEAGIRHDVRRNMELGFWGALLVSEAGTTPAEMRRFMEVAVDEGRGRHYTVLHGSFDSLETTLAVARDARAIGVDGLLVAYPNSFYPRSVAELLAYTRALCEGTELAVILFCAPHYNFARLHPSGFPIEVWTELADVPNVVAAKYEVGQPGVVGSRQAFEALAGRGLLVCDPYEPNVLLWEELYGTPWVGTSNYEYYGSTVPAYLELARAGRREEALARYWAIQPARQAREQLRAQAAGANFNHRYLWKFQAWLQGYNGGPVRAPAMKLTDAQMRRAAEGLVAAGLIPEVPKDFGAFFEGRCPA</sequence>
<dbReference type="Gene3D" id="3.20.20.70">
    <property type="entry name" value="Aldolase class I"/>
    <property type="match status" value="1"/>
</dbReference>
<dbReference type="Proteomes" id="UP001589788">
    <property type="component" value="Unassembled WGS sequence"/>
</dbReference>
<evidence type="ECO:0000313" key="3">
    <source>
        <dbReference type="Proteomes" id="UP001589788"/>
    </source>
</evidence>
<reference evidence="2 3" key="1">
    <citation type="submission" date="2024-09" db="EMBL/GenBank/DDBJ databases">
        <authorList>
            <person name="Sun Q."/>
            <person name="Mori K."/>
        </authorList>
    </citation>
    <scope>NUCLEOTIDE SEQUENCE [LARGE SCALE GENOMIC DNA]</scope>
    <source>
        <strain evidence="2 3">JCM 15389</strain>
    </source>
</reference>
<evidence type="ECO:0000313" key="2">
    <source>
        <dbReference type="EMBL" id="MFC0081061.1"/>
    </source>
</evidence>
<organism evidence="2 3">
    <name type="scientific">Aciditerrimonas ferrireducens</name>
    <dbReference type="NCBI Taxonomy" id="667306"/>
    <lineage>
        <taxon>Bacteria</taxon>
        <taxon>Bacillati</taxon>
        <taxon>Actinomycetota</taxon>
        <taxon>Acidimicrobiia</taxon>
        <taxon>Acidimicrobiales</taxon>
        <taxon>Acidimicrobiaceae</taxon>
        <taxon>Aciditerrimonas</taxon>
    </lineage>
</organism>
<dbReference type="InterPro" id="IPR013785">
    <property type="entry name" value="Aldolase_TIM"/>
</dbReference>
<evidence type="ECO:0000256" key="1">
    <source>
        <dbReference type="ARBA" id="ARBA00023239"/>
    </source>
</evidence>
<keyword evidence="1" id="KW-0456">Lyase</keyword>
<dbReference type="Pfam" id="PF00701">
    <property type="entry name" value="DHDPS"/>
    <property type="match status" value="1"/>
</dbReference>
<proteinExistence type="predicted"/>
<dbReference type="SUPFAM" id="SSF51569">
    <property type="entry name" value="Aldolase"/>
    <property type="match status" value="1"/>
</dbReference>
<dbReference type="InterPro" id="IPR002220">
    <property type="entry name" value="DapA-like"/>
</dbReference>
<protein>
    <submittedName>
        <fullName evidence="2">Dihydrodipicolinate synthase family protein</fullName>
    </submittedName>
</protein>
<dbReference type="EMBL" id="JBHLYQ010000014">
    <property type="protein sequence ID" value="MFC0081061.1"/>
    <property type="molecule type" value="Genomic_DNA"/>
</dbReference>
<accession>A0ABV6C054</accession>
<dbReference type="CDD" id="cd00408">
    <property type="entry name" value="DHDPS-like"/>
    <property type="match status" value="1"/>
</dbReference>